<evidence type="ECO:0000313" key="15">
    <source>
        <dbReference type="Proteomes" id="UP000323502"/>
    </source>
</evidence>
<evidence type="ECO:0000256" key="7">
    <source>
        <dbReference type="ARBA" id="ARBA00023136"/>
    </source>
</evidence>
<dbReference type="InterPro" id="IPR010105">
    <property type="entry name" value="TonB_sidphr_rcpt"/>
</dbReference>
<dbReference type="Gene3D" id="2.40.170.20">
    <property type="entry name" value="TonB-dependent receptor, beta-barrel domain"/>
    <property type="match status" value="1"/>
</dbReference>
<dbReference type="GO" id="GO:0009279">
    <property type="term" value="C:cell outer membrane"/>
    <property type="evidence" value="ECO:0007669"/>
    <property type="project" value="UniProtKB-SubCell"/>
</dbReference>
<evidence type="ECO:0000256" key="6">
    <source>
        <dbReference type="ARBA" id="ARBA00023077"/>
    </source>
</evidence>
<dbReference type="Pfam" id="PF00593">
    <property type="entry name" value="TonB_dep_Rec_b-barrel"/>
    <property type="match status" value="1"/>
</dbReference>
<evidence type="ECO:0000256" key="4">
    <source>
        <dbReference type="ARBA" id="ARBA00022452"/>
    </source>
</evidence>
<evidence type="ECO:0000259" key="13">
    <source>
        <dbReference type="Pfam" id="PF07715"/>
    </source>
</evidence>
<feature type="domain" description="TonB-dependent receptor-like beta-barrel" evidence="12">
    <location>
        <begin position="248"/>
        <end position="676"/>
    </location>
</feature>
<keyword evidence="9 10" id="KW-0998">Cell outer membrane</keyword>
<reference evidence="14 15" key="1">
    <citation type="submission" date="2016-10" db="EMBL/GenBank/DDBJ databases">
        <authorList>
            <person name="Varghese N."/>
            <person name="Submissions S."/>
        </authorList>
    </citation>
    <scope>NUCLEOTIDE SEQUENCE [LARGE SCALE GENOMIC DNA]</scope>
    <source>
        <strain evidence="14 15">S7-754</strain>
    </source>
</reference>
<dbReference type="InterPro" id="IPR000531">
    <property type="entry name" value="Beta-barrel_TonB"/>
</dbReference>
<comment type="subcellular location">
    <subcellularLocation>
        <location evidence="1 10">Cell outer membrane</location>
        <topology evidence="1 10">Multi-pass membrane protein</topology>
    </subcellularLocation>
</comment>
<dbReference type="NCBIfam" id="TIGR01783">
    <property type="entry name" value="TonB-siderophor"/>
    <property type="match status" value="1"/>
</dbReference>
<organism evidence="14 15">
    <name type="scientific">Sphingomonas carotinifaciens</name>
    <dbReference type="NCBI Taxonomy" id="1166323"/>
    <lineage>
        <taxon>Bacteria</taxon>
        <taxon>Pseudomonadati</taxon>
        <taxon>Pseudomonadota</taxon>
        <taxon>Alphaproteobacteria</taxon>
        <taxon>Sphingomonadales</taxon>
        <taxon>Sphingomonadaceae</taxon>
        <taxon>Sphingomonas</taxon>
    </lineage>
</organism>
<evidence type="ECO:0000256" key="2">
    <source>
        <dbReference type="ARBA" id="ARBA00009810"/>
    </source>
</evidence>
<dbReference type="PANTHER" id="PTHR32552:SF90">
    <property type="entry name" value="METAL-PSEUDOPALINE RECEPTOR CNTO"/>
    <property type="match status" value="1"/>
</dbReference>
<sequence length="707" mass="77267">MTMTTTTRVPVGGRARWLAMAAILFAAPALPAAAQQAEAADDDHAHAHDHNNVDDIVVLGRRRVDRVNGSDIVTERMSQASIALDRSILDDYGVRRLADALELVSGISQQNNLGGLRDNYAIRGFLGTPDTGAEYFVDGFLANRGFGPPRDPANVERIEVLKGPVGAVFGAVDPAGIVNVVTKKPQFRTGAGATVSGGSFGTWRVEADVESLLDPRFSIRLVGAIENSDGFRDYVDLRRRLFAPSASWRPLDGTTLTYQGEYIEFRSPFDRGIPAIGNDAEAVSRRRFLGEPADGRVSSTNWRHEVTLEQDLGGSWTMVGGAAYRDATIRGFSTETSSLPVNGVVRRQRRYRDWNLTDWSGRAEVRGTVDLLGLHRPSFGVTLYDLDFDTYQERFRPTAANPYPIDVFNPVYGGTAGPLVPFTVTAERRKSVAAYAQDMWEVTDSFSVVGGMRYENLDQTIDNKIAGRVSRLTRNPIEFRGGVRFRPDPRFAFHANWGEGFRANSSVDRNGLPFAPETGRGWEVGAKVVLPSFRAAASWFHVSKQNVLVTDLAEPNFLTTGRIRSQGVEFDGEVDLARGVRLIGNYAFTDAKARDPNIPSSDVLNVPRHAGTLQLFATVPVGAQHVDLAAGASYVGPRAAALDGSDLRLDGYVKAKASIGYALTDRITARIEVDNILNQTYAQSSYSAQWIYPGAPRSVLASLSVRY</sequence>
<keyword evidence="6 11" id="KW-0798">TonB box</keyword>
<dbReference type="GO" id="GO:0015344">
    <property type="term" value="F:siderophore uptake transmembrane transporter activity"/>
    <property type="evidence" value="ECO:0007669"/>
    <property type="project" value="TreeGrafter"/>
</dbReference>
<keyword evidence="8" id="KW-0675">Receptor</keyword>
<dbReference type="InterPro" id="IPR036942">
    <property type="entry name" value="Beta-barrel_TonB_sf"/>
</dbReference>
<dbReference type="InterPro" id="IPR039426">
    <property type="entry name" value="TonB-dep_rcpt-like"/>
</dbReference>
<evidence type="ECO:0000256" key="10">
    <source>
        <dbReference type="PROSITE-ProRule" id="PRU01360"/>
    </source>
</evidence>
<name>A0A1G7NMU5_9SPHN</name>
<feature type="domain" description="TonB-dependent receptor plug" evidence="13">
    <location>
        <begin position="78"/>
        <end position="177"/>
    </location>
</feature>
<evidence type="ECO:0000256" key="1">
    <source>
        <dbReference type="ARBA" id="ARBA00004571"/>
    </source>
</evidence>
<comment type="similarity">
    <text evidence="2 10 11">Belongs to the TonB-dependent receptor family.</text>
</comment>
<dbReference type="Proteomes" id="UP000323502">
    <property type="component" value="Unassembled WGS sequence"/>
</dbReference>
<gene>
    <name evidence="14" type="ORF">SAMN05216557_105226</name>
</gene>
<keyword evidence="3 10" id="KW-0813">Transport</keyword>
<evidence type="ECO:0000256" key="8">
    <source>
        <dbReference type="ARBA" id="ARBA00023170"/>
    </source>
</evidence>
<dbReference type="GO" id="GO:0015891">
    <property type="term" value="P:siderophore transport"/>
    <property type="evidence" value="ECO:0007669"/>
    <property type="project" value="InterPro"/>
</dbReference>
<dbReference type="PANTHER" id="PTHR32552">
    <property type="entry name" value="FERRICHROME IRON RECEPTOR-RELATED"/>
    <property type="match status" value="1"/>
</dbReference>
<dbReference type="InterPro" id="IPR037066">
    <property type="entry name" value="Plug_dom_sf"/>
</dbReference>
<evidence type="ECO:0000259" key="12">
    <source>
        <dbReference type="Pfam" id="PF00593"/>
    </source>
</evidence>
<proteinExistence type="inferred from homology"/>
<dbReference type="SUPFAM" id="SSF56935">
    <property type="entry name" value="Porins"/>
    <property type="match status" value="1"/>
</dbReference>
<dbReference type="InterPro" id="IPR012910">
    <property type="entry name" value="Plug_dom"/>
</dbReference>
<evidence type="ECO:0000256" key="11">
    <source>
        <dbReference type="RuleBase" id="RU003357"/>
    </source>
</evidence>
<dbReference type="EMBL" id="FNBI01000005">
    <property type="protein sequence ID" value="SDF75405.1"/>
    <property type="molecule type" value="Genomic_DNA"/>
</dbReference>
<evidence type="ECO:0000256" key="9">
    <source>
        <dbReference type="ARBA" id="ARBA00023237"/>
    </source>
</evidence>
<keyword evidence="7 10" id="KW-0472">Membrane</keyword>
<dbReference type="RefSeq" id="WP_235904076.1">
    <property type="nucleotide sequence ID" value="NZ_FNBI01000005.1"/>
</dbReference>
<evidence type="ECO:0000256" key="5">
    <source>
        <dbReference type="ARBA" id="ARBA00022692"/>
    </source>
</evidence>
<dbReference type="PROSITE" id="PS52016">
    <property type="entry name" value="TONB_DEPENDENT_REC_3"/>
    <property type="match status" value="1"/>
</dbReference>
<evidence type="ECO:0000313" key="14">
    <source>
        <dbReference type="EMBL" id="SDF75405.1"/>
    </source>
</evidence>
<keyword evidence="4 10" id="KW-1134">Transmembrane beta strand</keyword>
<dbReference type="Pfam" id="PF07715">
    <property type="entry name" value="Plug"/>
    <property type="match status" value="1"/>
</dbReference>
<dbReference type="Gene3D" id="2.170.130.10">
    <property type="entry name" value="TonB-dependent receptor, plug domain"/>
    <property type="match status" value="1"/>
</dbReference>
<dbReference type="GO" id="GO:0038023">
    <property type="term" value="F:signaling receptor activity"/>
    <property type="evidence" value="ECO:0007669"/>
    <property type="project" value="InterPro"/>
</dbReference>
<protein>
    <submittedName>
        <fullName evidence="14">Iron complex outermembrane recepter protein</fullName>
    </submittedName>
</protein>
<evidence type="ECO:0000256" key="3">
    <source>
        <dbReference type="ARBA" id="ARBA00022448"/>
    </source>
</evidence>
<accession>A0A1G7NMU5</accession>
<dbReference type="AlphaFoldDB" id="A0A1G7NMU5"/>
<keyword evidence="15" id="KW-1185">Reference proteome</keyword>
<dbReference type="CDD" id="cd01347">
    <property type="entry name" value="ligand_gated_channel"/>
    <property type="match status" value="1"/>
</dbReference>
<keyword evidence="5 10" id="KW-0812">Transmembrane</keyword>